<dbReference type="InterPro" id="IPR011041">
    <property type="entry name" value="Quinoprot_gluc/sorb_DH_b-prop"/>
</dbReference>
<dbReference type="InterPro" id="IPR012938">
    <property type="entry name" value="Glc/Sorbosone_DH"/>
</dbReference>
<dbReference type="PROSITE" id="PS51257">
    <property type="entry name" value="PROKAR_LIPOPROTEIN"/>
    <property type="match status" value="1"/>
</dbReference>
<dbReference type="Pfam" id="PF07995">
    <property type="entry name" value="GSDH"/>
    <property type="match status" value="1"/>
</dbReference>
<evidence type="ECO:0000256" key="1">
    <source>
        <dbReference type="SAM" id="MobiDB-lite"/>
    </source>
</evidence>
<evidence type="ECO:0000256" key="2">
    <source>
        <dbReference type="SAM" id="SignalP"/>
    </source>
</evidence>
<evidence type="ECO:0000313" key="5">
    <source>
        <dbReference type="Proteomes" id="UP000535890"/>
    </source>
</evidence>
<dbReference type="PANTHER" id="PTHR19328:SF13">
    <property type="entry name" value="HIPL1 PROTEIN"/>
    <property type="match status" value="1"/>
</dbReference>
<dbReference type="RefSeq" id="WP_179794865.1">
    <property type="nucleotide sequence ID" value="NZ_BAABHP010000014.1"/>
</dbReference>
<keyword evidence="2" id="KW-0732">Signal</keyword>
<evidence type="ECO:0000259" key="3">
    <source>
        <dbReference type="Pfam" id="PF07995"/>
    </source>
</evidence>
<dbReference type="Proteomes" id="UP000535890">
    <property type="component" value="Unassembled WGS sequence"/>
</dbReference>
<gene>
    <name evidence="4" type="ORF">BJ983_003394</name>
</gene>
<feature type="domain" description="Glucose/Sorbosone dehydrogenase" evidence="3">
    <location>
        <begin position="58"/>
        <end position="394"/>
    </location>
</feature>
<comment type="caution">
    <text evidence="4">The sequence shown here is derived from an EMBL/GenBank/DDBJ whole genome shotgun (WGS) entry which is preliminary data.</text>
</comment>
<feature type="chain" id="PRO_5031141433" evidence="2">
    <location>
        <begin position="26"/>
        <end position="402"/>
    </location>
</feature>
<dbReference type="EMBL" id="JACCBN010000001">
    <property type="protein sequence ID" value="NYD37292.1"/>
    <property type="molecule type" value="Genomic_DNA"/>
</dbReference>
<feature type="region of interest" description="Disordered" evidence="1">
    <location>
        <begin position="22"/>
        <end position="45"/>
    </location>
</feature>
<dbReference type="AlphaFoldDB" id="A0A7Y9DY13"/>
<sequence length="402" mass="41332">MRVAPLLTTVALAAVVLTACSSAPAPTSSGPSPSSPGSSAAEAPATGALRVERVAEGLDKPWDVTWVRDRMLVTQREGTLATITDGRETPVRADLASVYARGEGGLMGMAAYPDDSGRFVTCQTHQEGGRPVDVRVVAWQLSADGASATRTKDPLVGGLPINPSGRHSGCRPTFGPDGALWIGTGDTARATIPQDRTALGGKVLRVDPETGGPAAGNPFASSGSAAERLVSGYGHRNVQAVAFQPGTGTGWSVEHGPDVDDEVNVVIPGRNYGWDPARGGESPGGYDEGVPMTDLQRYPDAVPAAWSSGDPTIATSGGAFVSGPAWGDLDGALAVTAQKGEKLLFMRPGTGADAQRIVSVSTPPELDGEFGRLRGARVGPDGALYLTTDNGNDDVILRVTRG</sequence>
<accession>A0A7Y9DY13</accession>
<protein>
    <submittedName>
        <fullName evidence="4">Glucose/arabinose dehydrogenase</fullName>
    </submittedName>
</protein>
<feature type="signal peptide" evidence="2">
    <location>
        <begin position="1"/>
        <end position="25"/>
    </location>
</feature>
<reference evidence="4 5" key="1">
    <citation type="submission" date="2020-07" db="EMBL/GenBank/DDBJ databases">
        <title>Sequencing the genomes of 1000 actinobacteria strains.</title>
        <authorList>
            <person name="Klenk H.-P."/>
        </authorList>
    </citation>
    <scope>NUCLEOTIDE SEQUENCE [LARGE SCALE GENOMIC DNA]</scope>
    <source>
        <strain evidence="4 5">DSM 45772</strain>
    </source>
</reference>
<keyword evidence="5" id="KW-1185">Reference proteome</keyword>
<dbReference type="InterPro" id="IPR011042">
    <property type="entry name" value="6-blade_b-propeller_TolB-like"/>
</dbReference>
<evidence type="ECO:0000313" key="4">
    <source>
        <dbReference type="EMBL" id="NYD37292.1"/>
    </source>
</evidence>
<proteinExistence type="predicted"/>
<dbReference type="Gene3D" id="2.120.10.30">
    <property type="entry name" value="TolB, C-terminal domain"/>
    <property type="match status" value="1"/>
</dbReference>
<organism evidence="4 5">
    <name type="scientific">Actinomycetospora corticicola</name>
    <dbReference type="NCBI Taxonomy" id="663602"/>
    <lineage>
        <taxon>Bacteria</taxon>
        <taxon>Bacillati</taxon>
        <taxon>Actinomycetota</taxon>
        <taxon>Actinomycetes</taxon>
        <taxon>Pseudonocardiales</taxon>
        <taxon>Pseudonocardiaceae</taxon>
        <taxon>Actinomycetospora</taxon>
    </lineage>
</organism>
<dbReference type="PANTHER" id="PTHR19328">
    <property type="entry name" value="HEDGEHOG-INTERACTING PROTEIN"/>
    <property type="match status" value="1"/>
</dbReference>
<name>A0A7Y9DY13_9PSEU</name>
<dbReference type="SUPFAM" id="SSF50952">
    <property type="entry name" value="Soluble quinoprotein glucose dehydrogenase"/>
    <property type="match status" value="1"/>
</dbReference>